<dbReference type="GO" id="GO:1903801">
    <property type="term" value="P:L-leucine import across plasma membrane"/>
    <property type="evidence" value="ECO:0007669"/>
    <property type="project" value="TreeGrafter"/>
</dbReference>
<dbReference type="GO" id="GO:0005975">
    <property type="term" value="P:carbohydrate metabolic process"/>
    <property type="evidence" value="ECO:0007669"/>
    <property type="project" value="InterPro"/>
</dbReference>
<dbReference type="InterPro" id="IPR017853">
    <property type="entry name" value="GH"/>
</dbReference>
<evidence type="ECO:0000256" key="5">
    <source>
        <dbReference type="ARBA" id="ARBA00023295"/>
    </source>
</evidence>
<organism evidence="9">
    <name type="scientific">Timema douglasi</name>
    <name type="common">Walking stick</name>
    <dbReference type="NCBI Taxonomy" id="61478"/>
    <lineage>
        <taxon>Eukaryota</taxon>
        <taxon>Metazoa</taxon>
        <taxon>Ecdysozoa</taxon>
        <taxon>Arthropoda</taxon>
        <taxon>Hexapoda</taxon>
        <taxon>Insecta</taxon>
        <taxon>Pterygota</taxon>
        <taxon>Neoptera</taxon>
        <taxon>Polyneoptera</taxon>
        <taxon>Phasmatodea</taxon>
        <taxon>Timematodea</taxon>
        <taxon>Timematoidea</taxon>
        <taxon>Timematidae</taxon>
        <taxon>Timema</taxon>
    </lineage>
</organism>
<dbReference type="AlphaFoldDB" id="A0A7R8V9F5"/>
<dbReference type="Pfam" id="PF16028">
    <property type="entry name" value="SLC3A2_N"/>
    <property type="match status" value="1"/>
</dbReference>
<keyword evidence="7" id="KW-0472">Membrane</keyword>
<feature type="transmembrane region" description="Helical" evidence="7">
    <location>
        <begin position="104"/>
        <end position="128"/>
    </location>
</feature>
<evidence type="ECO:0000256" key="1">
    <source>
        <dbReference type="ARBA" id="ARBA00001657"/>
    </source>
</evidence>
<dbReference type="PANTHER" id="PTHR46673:SF1">
    <property type="entry name" value="4F2 CELL-SURFACE ANTIGEN HEAVY CHAIN"/>
    <property type="match status" value="1"/>
</dbReference>
<comment type="similarity">
    <text evidence="2">Belongs to the glycosyl hydrolase 13 family.</text>
</comment>
<accession>A0A7R8V9F5</accession>
<dbReference type="GO" id="GO:0016323">
    <property type="term" value="C:basolateral plasma membrane"/>
    <property type="evidence" value="ECO:0007669"/>
    <property type="project" value="TreeGrafter"/>
</dbReference>
<keyword evidence="5" id="KW-0378">Hydrolase</keyword>
<dbReference type="InterPro" id="IPR006047">
    <property type="entry name" value="GH13_cat_dom"/>
</dbReference>
<dbReference type="GO" id="GO:0015190">
    <property type="term" value="F:L-leucine transmembrane transporter activity"/>
    <property type="evidence" value="ECO:0007669"/>
    <property type="project" value="TreeGrafter"/>
</dbReference>
<dbReference type="Pfam" id="PF00128">
    <property type="entry name" value="Alpha-amylase"/>
    <property type="match status" value="2"/>
</dbReference>
<dbReference type="EMBL" id="OA564388">
    <property type="protein sequence ID" value="CAD7194105.1"/>
    <property type="molecule type" value="Genomic_DNA"/>
</dbReference>
<sequence>MEGDKRKPSENSRQTEKESQGDNMSVRNSILRGKEDDEAAEKLVPEDGEADSNKNATEVKFISADSQNGDAKIDIENVKIAFAGMGKEELMKFANDPFWIRVRWLLFVFFWVVWLAMLAGAIAIIVMAPKCAAPAPLKWWEQGPLYQVDVRSFKDGSEPQDGVGDLQGLTSQLKYVKNLGAQGLVLSPIFKQSDYSASITAVENFTDVDPVFGTLADFKALIDEVKKQELHVVLVVEPNHSSNKHLWFNSSEHREEPYTDYYIWKTSPATDQDSGARLPPNNWLSVNGGSAWEWSDVRQEFYLHQFDAQEPDLNYHNPAVVQEIKDVLEFWLDKGVSGFQLGGVDYLLEDINLTNESHGSEPGFTHDQYGFYNHYQTTNQPGLPALLQQWKEVVVNHTGDGLFMAVRTTTSDLIVDKSVPVLELSQNIHLLSRLGRGFEAQQLNDVVQTWINQTTNTTRPVWQVGGPGTSRVASRLGADYVDPLNMVFMLLTGTPLTYLGDELGLDGPGPIPWNNDTNSGFSDSEPWLPIVHGAEFLSVAAQNEAEESHLKVYRELAELRTSQSVMFGSLDLAVINSSVTNSSVFAFTRVKSGNPGYIVTFNPSANNVTVDLTTLDNVSGELTVHLHSTGFEPKRSKVSSNGVSLSPLGALVLTYVPNKE</sequence>
<dbReference type="InterPro" id="IPR045857">
    <property type="entry name" value="O16G_dom_2"/>
</dbReference>
<dbReference type="InterPro" id="IPR013780">
    <property type="entry name" value="Glyco_hydro_b"/>
</dbReference>
<keyword evidence="7" id="KW-0812">Transmembrane</keyword>
<feature type="domain" description="Glycosyl hydrolase family 13 catalytic" evidence="8">
    <location>
        <begin position="147"/>
        <end position="560"/>
    </location>
</feature>
<reference evidence="9" key="1">
    <citation type="submission" date="2020-11" db="EMBL/GenBank/DDBJ databases">
        <authorList>
            <person name="Tran Van P."/>
        </authorList>
    </citation>
    <scope>NUCLEOTIDE SEQUENCE</scope>
</reference>
<dbReference type="SMART" id="SM00642">
    <property type="entry name" value="Aamy"/>
    <property type="match status" value="1"/>
</dbReference>
<feature type="compositionally biased region" description="Basic and acidic residues" evidence="6">
    <location>
        <begin position="32"/>
        <end position="45"/>
    </location>
</feature>
<dbReference type="FunFam" id="3.90.400.10:FF:000001">
    <property type="entry name" value="Maltase A3, isoform A"/>
    <property type="match status" value="1"/>
</dbReference>
<keyword evidence="5" id="KW-0326">Glycosidase</keyword>
<evidence type="ECO:0000256" key="7">
    <source>
        <dbReference type="SAM" id="Phobius"/>
    </source>
</evidence>
<evidence type="ECO:0000256" key="2">
    <source>
        <dbReference type="ARBA" id="ARBA00008061"/>
    </source>
</evidence>
<dbReference type="InterPro" id="IPR042280">
    <property type="entry name" value="SLC3A2"/>
</dbReference>
<dbReference type="GO" id="GO:0015180">
    <property type="term" value="F:L-alanine transmembrane transporter activity"/>
    <property type="evidence" value="ECO:0007669"/>
    <property type="project" value="TreeGrafter"/>
</dbReference>
<evidence type="ECO:0000259" key="8">
    <source>
        <dbReference type="SMART" id="SM00642"/>
    </source>
</evidence>
<dbReference type="EC" id="3.2.1.20" evidence="3"/>
<dbReference type="GO" id="GO:1904273">
    <property type="term" value="P:L-alanine import across plasma membrane"/>
    <property type="evidence" value="ECO:0007669"/>
    <property type="project" value="TreeGrafter"/>
</dbReference>
<feature type="region of interest" description="Disordered" evidence="6">
    <location>
        <begin position="1"/>
        <end position="55"/>
    </location>
</feature>
<dbReference type="GO" id="GO:0004558">
    <property type="term" value="F:alpha-1,4-glucosidase activity"/>
    <property type="evidence" value="ECO:0007669"/>
    <property type="project" value="UniProtKB-EC"/>
</dbReference>
<dbReference type="Gene3D" id="3.20.20.80">
    <property type="entry name" value="Glycosidases"/>
    <property type="match status" value="2"/>
</dbReference>
<evidence type="ECO:0000256" key="3">
    <source>
        <dbReference type="ARBA" id="ARBA00012741"/>
    </source>
</evidence>
<evidence type="ECO:0000256" key="6">
    <source>
        <dbReference type="SAM" id="MobiDB-lite"/>
    </source>
</evidence>
<dbReference type="GO" id="GO:0016324">
    <property type="term" value="C:apical plasma membrane"/>
    <property type="evidence" value="ECO:0007669"/>
    <property type="project" value="TreeGrafter"/>
</dbReference>
<name>A0A7R8V9F5_TIMDO</name>
<comment type="catalytic activity">
    <reaction evidence="1">
        <text>Hydrolysis of terminal, non-reducing (1-&gt;4)-linked alpha-D-glucose residues with release of alpha-D-glucose.</text>
        <dbReference type="EC" id="3.2.1.20"/>
    </reaction>
</comment>
<dbReference type="SUPFAM" id="SSF51445">
    <property type="entry name" value="(Trans)glycosidases"/>
    <property type="match status" value="1"/>
</dbReference>
<evidence type="ECO:0000313" key="9">
    <source>
        <dbReference type="EMBL" id="CAD7194105.1"/>
    </source>
</evidence>
<keyword evidence="4" id="KW-0325">Glycoprotein</keyword>
<dbReference type="Gene3D" id="3.90.400.10">
    <property type="entry name" value="Oligo-1,6-glucosidase, Domain 2"/>
    <property type="match status" value="1"/>
</dbReference>
<dbReference type="GO" id="GO:0015173">
    <property type="term" value="F:aromatic amino acid transmembrane transporter activity"/>
    <property type="evidence" value="ECO:0007669"/>
    <property type="project" value="TreeGrafter"/>
</dbReference>
<protein>
    <recommendedName>
        <fullName evidence="3">alpha-glucosidase</fullName>
        <ecNumber evidence="3">3.2.1.20</ecNumber>
    </recommendedName>
</protein>
<dbReference type="PANTHER" id="PTHR46673">
    <property type="entry name" value="4F2 CELL-SURFACE ANTIGEN HEAVY CHAIN"/>
    <property type="match status" value="1"/>
</dbReference>
<gene>
    <name evidence="9" type="ORF">TDIB3V08_LOCUS540</name>
</gene>
<dbReference type="Gene3D" id="2.60.40.1180">
    <property type="entry name" value="Golgi alpha-mannosidase II"/>
    <property type="match status" value="1"/>
</dbReference>
<proteinExistence type="inferred from homology"/>
<keyword evidence="7" id="KW-1133">Transmembrane helix</keyword>
<dbReference type="InterPro" id="IPR031984">
    <property type="entry name" value="SLC3A2_N"/>
</dbReference>
<evidence type="ECO:0000256" key="4">
    <source>
        <dbReference type="ARBA" id="ARBA00023180"/>
    </source>
</evidence>
<feature type="compositionally biased region" description="Basic and acidic residues" evidence="6">
    <location>
        <begin position="1"/>
        <end position="20"/>
    </location>
</feature>
<dbReference type="GO" id="GO:0015823">
    <property type="term" value="P:phenylalanine transport"/>
    <property type="evidence" value="ECO:0007669"/>
    <property type="project" value="TreeGrafter"/>
</dbReference>